<dbReference type="InterPro" id="IPR018114">
    <property type="entry name" value="TRYPSIN_HIS"/>
</dbReference>
<dbReference type="PROSITE" id="PS00135">
    <property type="entry name" value="TRYPSIN_SER"/>
    <property type="match status" value="1"/>
</dbReference>
<accession>A0AAW2I3P2</accession>
<dbReference type="PANTHER" id="PTHR24252">
    <property type="entry name" value="ACROSIN-RELATED"/>
    <property type="match status" value="1"/>
</dbReference>
<dbReference type="GO" id="GO:0004252">
    <property type="term" value="F:serine-type endopeptidase activity"/>
    <property type="evidence" value="ECO:0007669"/>
    <property type="project" value="InterPro"/>
</dbReference>
<dbReference type="Pfam" id="PF00089">
    <property type="entry name" value="Trypsin"/>
    <property type="match status" value="1"/>
</dbReference>
<dbReference type="InterPro" id="IPR001314">
    <property type="entry name" value="Peptidase_S1A"/>
</dbReference>
<dbReference type="CDD" id="cd00190">
    <property type="entry name" value="Tryp_SPc"/>
    <property type="match status" value="1"/>
</dbReference>
<comment type="caution">
    <text evidence="7">The sequence shown here is derived from an EMBL/GenBank/DDBJ whole genome shotgun (WGS) entry which is preliminary data.</text>
</comment>
<dbReference type="PROSITE" id="PS50240">
    <property type="entry name" value="TRYPSIN_DOM"/>
    <property type="match status" value="1"/>
</dbReference>
<gene>
    <name evidence="7" type="ORF">PYX00_004113</name>
</gene>
<keyword evidence="1 5" id="KW-0645">Protease</keyword>
<dbReference type="InterPro" id="IPR033116">
    <property type="entry name" value="TRYPSIN_SER"/>
</dbReference>
<organism evidence="7">
    <name type="scientific">Menopon gallinae</name>
    <name type="common">poultry shaft louse</name>
    <dbReference type="NCBI Taxonomy" id="328185"/>
    <lineage>
        <taxon>Eukaryota</taxon>
        <taxon>Metazoa</taxon>
        <taxon>Ecdysozoa</taxon>
        <taxon>Arthropoda</taxon>
        <taxon>Hexapoda</taxon>
        <taxon>Insecta</taxon>
        <taxon>Pterygota</taxon>
        <taxon>Neoptera</taxon>
        <taxon>Paraneoptera</taxon>
        <taxon>Psocodea</taxon>
        <taxon>Troctomorpha</taxon>
        <taxon>Phthiraptera</taxon>
        <taxon>Amblycera</taxon>
        <taxon>Menoponidae</taxon>
        <taxon>Menopon</taxon>
    </lineage>
</organism>
<evidence type="ECO:0000256" key="4">
    <source>
        <dbReference type="ARBA" id="ARBA00023157"/>
    </source>
</evidence>
<dbReference type="InterPro" id="IPR043504">
    <property type="entry name" value="Peptidase_S1_PA_chymotrypsin"/>
</dbReference>
<feature type="domain" description="Peptidase S1" evidence="6">
    <location>
        <begin position="104"/>
        <end position="344"/>
    </location>
</feature>
<evidence type="ECO:0000259" key="6">
    <source>
        <dbReference type="PROSITE" id="PS50240"/>
    </source>
</evidence>
<dbReference type="SUPFAM" id="SSF50494">
    <property type="entry name" value="Trypsin-like serine proteases"/>
    <property type="match status" value="1"/>
</dbReference>
<dbReference type="Gene3D" id="2.40.10.10">
    <property type="entry name" value="Trypsin-like serine proteases"/>
    <property type="match status" value="1"/>
</dbReference>
<evidence type="ECO:0000256" key="5">
    <source>
        <dbReference type="RuleBase" id="RU363034"/>
    </source>
</evidence>
<reference evidence="7" key="1">
    <citation type="journal article" date="2024" name="Gigascience">
        <title>Chromosome-level genome of the poultry shaft louse Menopon gallinae provides insight into the host-switching and adaptive evolution of parasitic lice.</title>
        <authorList>
            <person name="Xu Y."/>
            <person name="Ma L."/>
            <person name="Liu S."/>
            <person name="Liang Y."/>
            <person name="Liu Q."/>
            <person name="He Z."/>
            <person name="Tian L."/>
            <person name="Duan Y."/>
            <person name="Cai W."/>
            <person name="Li H."/>
            <person name="Song F."/>
        </authorList>
    </citation>
    <scope>NUCLEOTIDE SEQUENCE</scope>
    <source>
        <strain evidence="7">Cailab_2023a</strain>
    </source>
</reference>
<dbReference type="InterPro" id="IPR009003">
    <property type="entry name" value="Peptidase_S1_PA"/>
</dbReference>
<name>A0AAW2I3P2_9NEOP</name>
<evidence type="ECO:0000256" key="1">
    <source>
        <dbReference type="ARBA" id="ARBA00022670"/>
    </source>
</evidence>
<protein>
    <recommendedName>
        <fullName evidence="6">Peptidase S1 domain-containing protein</fullName>
    </recommendedName>
</protein>
<keyword evidence="2 5" id="KW-0378">Hydrolase</keyword>
<evidence type="ECO:0000313" key="7">
    <source>
        <dbReference type="EMBL" id="KAL0276556.1"/>
    </source>
</evidence>
<proteinExistence type="predicted"/>
<dbReference type="PANTHER" id="PTHR24252:SF7">
    <property type="entry name" value="HYALIN"/>
    <property type="match status" value="1"/>
</dbReference>
<dbReference type="GO" id="GO:0006508">
    <property type="term" value="P:proteolysis"/>
    <property type="evidence" value="ECO:0007669"/>
    <property type="project" value="UniProtKB-KW"/>
</dbReference>
<dbReference type="PRINTS" id="PR00722">
    <property type="entry name" value="CHYMOTRYPSIN"/>
</dbReference>
<keyword evidence="3 5" id="KW-0720">Serine protease</keyword>
<sequence length="361" mass="38948">MKSRLSNIDKILTVVIFLLNEFEAGARHVECEFSAAEDGILGRMDVTTEGADDGPGVIADEDDASEAPVAAPQSSIGYEIPCGIRNSGRKPNGSETFGTSGNRIVGGARAMPGEFPWQVSLQLLAGWVARHICGGAILSSYWVVTAGHCIADLKPSALTVVAGDHDLFTEEGTEQRIKVVRIINGGYRTGDFTKDIAMLQLAAPLKMNAKRVAPICLPQMNKKYSAGESTLVAGWGKLSENGELPNILHYAELPVMSPSRCRKLYDTAGYGRYMNKCQICGGFDRGGVDSCQGDSGGPLICKHEDNRYYLCGVVSFGVGCARPKLPGVYTEVACYSNWIKTILYNVNNYVSNLPAYDKNEN</sequence>
<dbReference type="FunFam" id="2.40.10.10:FF:000003">
    <property type="entry name" value="Transmembrane serine protease 3"/>
    <property type="match status" value="1"/>
</dbReference>
<dbReference type="InterPro" id="IPR001254">
    <property type="entry name" value="Trypsin_dom"/>
</dbReference>
<evidence type="ECO:0000256" key="2">
    <source>
        <dbReference type="ARBA" id="ARBA00022801"/>
    </source>
</evidence>
<dbReference type="SMART" id="SM00020">
    <property type="entry name" value="Tryp_SPc"/>
    <property type="match status" value="1"/>
</dbReference>
<evidence type="ECO:0000256" key="3">
    <source>
        <dbReference type="ARBA" id="ARBA00022825"/>
    </source>
</evidence>
<dbReference type="EMBL" id="JARGDH010000002">
    <property type="protein sequence ID" value="KAL0276556.1"/>
    <property type="molecule type" value="Genomic_DNA"/>
</dbReference>
<keyword evidence="4" id="KW-1015">Disulfide bond</keyword>
<dbReference type="PROSITE" id="PS00134">
    <property type="entry name" value="TRYPSIN_HIS"/>
    <property type="match status" value="1"/>
</dbReference>
<dbReference type="AlphaFoldDB" id="A0AAW2I3P2"/>